<organism evidence="1 2">
    <name type="scientific">Acinetobacter baumannii</name>
    <dbReference type="NCBI Taxonomy" id="470"/>
    <lineage>
        <taxon>Bacteria</taxon>
        <taxon>Pseudomonadati</taxon>
        <taxon>Pseudomonadota</taxon>
        <taxon>Gammaproteobacteria</taxon>
        <taxon>Moraxellales</taxon>
        <taxon>Moraxellaceae</taxon>
        <taxon>Acinetobacter</taxon>
        <taxon>Acinetobacter calcoaceticus/baumannii complex</taxon>
    </lineage>
</organism>
<protein>
    <submittedName>
        <fullName evidence="1">Uncharacterized protein</fullName>
    </submittedName>
</protein>
<dbReference type="RefSeq" id="WP_032017215.1">
    <property type="nucleotide sequence ID" value="NZ_CP008706.1"/>
</dbReference>
<dbReference type="KEGG" id="abk:LX00_09150"/>
<evidence type="ECO:0000313" key="1">
    <source>
        <dbReference type="EMBL" id="AKA31725.1"/>
    </source>
</evidence>
<evidence type="ECO:0000313" key="2">
    <source>
        <dbReference type="Proteomes" id="UP000032746"/>
    </source>
</evidence>
<dbReference type="AlphaFoldDB" id="A0A0D5YHD6"/>
<dbReference type="Proteomes" id="UP000032746">
    <property type="component" value="Chromosome"/>
</dbReference>
<dbReference type="PATRIC" id="fig|470.1345.peg.1950"/>
<accession>A0A0D5YHD6</accession>
<reference evidence="1 2" key="1">
    <citation type="journal article" date="2015" name="J. Bacteriol.">
        <title>Resources for Genetic and Genomic Analysis of Emerging Pathogen Acinetobacter baumannii.</title>
        <authorList>
            <person name="Gallagher L.A."/>
            <person name="Ramage E."/>
            <person name="Weiss E.J."/>
            <person name="Radey M."/>
            <person name="Hayden H.S."/>
            <person name="Held K.G."/>
            <person name="Huse H.K."/>
            <person name="Zurawski D.V."/>
            <person name="Brittnacher M.J."/>
            <person name="Manoil C."/>
        </authorList>
    </citation>
    <scope>NUCLEOTIDE SEQUENCE [LARGE SCALE GENOMIC DNA]</scope>
    <source>
        <strain evidence="1 2">AB5075-UW</strain>
    </source>
</reference>
<gene>
    <name evidence="1" type="ORF">ABUW_1995</name>
</gene>
<dbReference type="EMBL" id="CP008706">
    <property type="protein sequence ID" value="AKA31725.1"/>
    <property type="molecule type" value="Genomic_DNA"/>
</dbReference>
<sequence length="68" mass="8238">MRYKRSIGAMRKEDWQQLIEILDEYLMYVQQDNSSTNDKINDVKMLVHKLQQHMDGPAQQSYSFNRWS</sequence>
<reference evidence="2" key="2">
    <citation type="submission" date="2015-03" db="EMBL/GenBank/DDBJ databases">
        <authorList>
            <person name="Gallagher L.A."/>
            <person name="Hayden H.S."/>
            <person name="Weiss E.J."/>
            <person name="Hager K.R."/>
            <person name="Ramage E."/>
            <person name="Radey M.R."/>
            <person name="Bydalek R."/>
            <person name="Manoil C."/>
            <person name="Miller S.I."/>
            <person name="Brittnacher M.J."/>
        </authorList>
    </citation>
    <scope>NUCLEOTIDE SEQUENCE [LARGE SCALE GENOMIC DNA]</scope>
    <source>
        <strain evidence="2">AB5075-UW</strain>
    </source>
</reference>
<name>A0A0D5YHD6_ACIBA</name>
<proteinExistence type="predicted"/>